<proteinExistence type="predicted"/>
<dbReference type="InterPro" id="IPR041490">
    <property type="entry name" value="KstR2_TetR_C"/>
</dbReference>
<keyword evidence="2" id="KW-0805">Transcription regulation</keyword>
<dbReference type="PANTHER" id="PTHR30055:SF175">
    <property type="entry name" value="HTH-TYPE TRANSCRIPTIONAL REPRESSOR KSTR2"/>
    <property type="match status" value="1"/>
</dbReference>
<evidence type="ECO:0000256" key="4">
    <source>
        <dbReference type="ARBA" id="ARBA00023163"/>
    </source>
</evidence>
<dbReference type="SUPFAM" id="SSF46689">
    <property type="entry name" value="Homeodomain-like"/>
    <property type="match status" value="1"/>
</dbReference>
<dbReference type="SUPFAM" id="SSF48498">
    <property type="entry name" value="Tetracyclin repressor-like, C-terminal domain"/>
    <property type="match status" value="1"/>
</dbReference>
<accession>A0ABP8PK67</accession>
<keyword evidence="1" id="KW-0678">Repressor</keyword>
<dbReference type="InterPro" id="IPR050109">
    <property type="entry name" value="HTH-type_TetR-like_transc_reg"/>
</dbReference>
<evidence type="ECO:0000256" key="3">
    <source>
        <dbReference type="ARBA" id="ARBA00023125"/>
    </source>
</evidence>
<dbReference type="RefSeq" id="WP_345187686.1">
    <property type="nucleotide sequence ID" value="NZ_BAABGP010000018.1"/>
</dbReference>
<feature type="DNA-binding region" description="H-T-H motif" evidence="5">
    <location>
        <begin position="36"/>
        <end position="55"/>
    </location>
</feature>
<dbReference type="Pfam" id="PF17932">
    <property type="entry name" value="TetR_C_24"/>
    <property type="match status" value="1"/>
</dbReference>
<sequence length="201" mass="22254">MPAATKSKAEQSSERRDEILAIAARLIAKHGYSATTVRDIADEAGILSGSLYHHFSSKEAMLQEILHGFMNRLLTSYEQIASEAPDPRTGVDALVECSFKTIAREPSAVGLYQNEAAFLATQPGFEFLATESRRIEKIWIGQLGAGQEQGIFRPGDPFVAYRFIRDAVWSTVRWYRPGGRHTAASLTDEFLQLLHGGLLAR</sequence>
<dbReference type="EMBL" id="BAABGP010000018">
    <property type="protein sequence ID" value="GAA4487873.1"/>
    <property type="molecule type" value="Genomic_DNA"/>
</dbReference>
<dbReference type="InterPro" id="IPR001647">
    <property type="entry name" value="HTH_TetR"/>
</dbReference>
<dbReference type="Gene3D" id="1.10.357.10">
    <property type="entry name" value="Tetracycline Repressor, domain 2"/>
    <property type="match status" value="1"/>
</dbReference>
<organism evidence="7 8">
    <name type="scientific">Microbacterium panaciterrae</name>
    <dbReference type="NCBI Taxonomy" id="985759"/>
    <lineage>
        <taxon>Bacteria</taxon>
        <taxon>Bacillati</taxon>
        <taxon>Actinomycetota</taxon>
        <taxon>Actinomycetes</taxon>
        <taxon>Micrococcales</taxon>
        <taxon>Microbacteriaceae</taxon>
        <taxon>Microbacterium</taxon>
    </lineage>
</organism>
<evidence type="ECO:0000259" key="6">
    <source>
        <dbReference type="PROSITE" id="PS50977"/>
    </source>
</evidence>
<evidence type="ECO:0000256" key="5">
    <source>
        <dbReference type="PROSITE-ProRule" id="PRU00335"/>
    </source>
</evidence>
<keyword evidence="8" id="KW-1185">Reference proteome</keyword>
<evidence type="ECO:0000256" key="1">
    <source>
        <dbReference type="ARBA" id="ARBA00022491"/>
    </source>
</evidence>
<dbReference type="PANTHER" id="PTHR30055">
    <property type="entry name" value="HTH-TYPE TRANSCRIPTIONAL REGULATOR RUTR"/>
    <property type="match status" value="1"/>
</dbReference>
<dbReference type="Proteomes" id="UP001500731">
    <property type="component" value="Unassembled WGS sequence"/>
</dbReference>
<evidence type="ECO:0000313" key="7">
    <source>
        <dbReference type="EMBL" id="GAA4487873.1"/>
    </source>
</evidence>
<feature type="domain" description="HTH tetR-type" evidence="6">
    <location>
        <begin position="13"/>
        <end position="73"/>
    </location>
</feature>
<dbReference type="InterPro" id="IPR036271">
    <property type="entry name" value="Tet_transcr_reg_TetR-rel_C_sf"/>
</dbReference>
<evidence type="ECO:0000313" key="8">
    <source>
        <dbReference type="Proteomes" id="UP001500731"/>
    </source>
</evidence>
<dbReference type="PRINTS" id="PR00455">
    <property type="entry name" value="HTHTETR"/>
</dbReference>
<evidence type="ECO:0000256" key="2">
    <source>
        <dbReference type="ARBA" id="ARBA00023015"/>
    </source>
</evidence>
<keyword evidence="4" id="KW-0804">Transcription</keyword>
<name>A0ABP8PK67_9MICO</name>
<reference evidence="8" key="1">
    <citation type="journal article" date="2019" name="Int. J. Syst. Evol. Microbiol.">
        <title>The Global Catalogue of Microorganisms (GCM) 10K type strain sequencing project: providing services to taxonomists for standard genome sequencing and annotation.</title>
        <authorList>
            <consortium name="The Broad Institute Genomics Platform"/>
            <consortium name="The Broad Institute Genome Sequencing Center for Infectious Disease"/>
            <person name="Wu L."/>
            <person name="Ma J."/>
        </authorList>
    </citation>
    <scope>NUCLEOTIDE SEQUENCE [LARGE SCALE GENOMIC DNA]</scope>
    <source>
        <strain evidence="8">JCM 17839</strain>
    </source>
</reference>
<dbReference type="InterPro" id="IPR009057">
    <property type="entry name" value="Homeodomain-like_sf"/>
</dbReference>
<protein>
    <submittedName>
        <fullName evidence="7">TetR family transcriptional regulator KstR2</fullName>
    </submittedName>
</protein>
<keyword evidence="3 5" id="KW-0238">DNA-binding</keyword>
<gene>
    <name evidence="7" type="primary">kstR2_2</name>
    <name evidence="7" type="ORF">GCM10023171_26340</name>
</gene>
<dbReference type="Gene3D" id="1.10.10.60">
    <property type="entry name" value="Homeodomain-like"/>
    <property type="match status" value="1"/>
</dbReference>
<dbReference type="Pfam" id="PF00440">
    <property type="entry name" value="TetR_N"/>
    <property type="match status" value="1"/>
</dbReference>
<comment type="caution">
    <text evidence="7">The sequence shown here is derived from an EMBL/GenBank/DDBJ whole genome shotgun (WGS) entry which is preliminary data.</text>
</comment>
<dbReference type="PROSITE" id="PS50977">
    <property type="entry name" value="HTH_TETR_2"/>
    <property type="match status" value="1"/>
</dbReference>